<keyword evidence="10" id="KW-1185">Reference proteome</keyword>
<comment type="caution">
    <text evidence="9">The sequence shown here is derived from an EMBL/GenBank/DDBJ whole genome shotgun (WGS) entry which is preliminary data.</text>
</comment>
<dbReference type="SUPFAM" id="SSF54862">
    <property type="entry name" value="4Fe-4S ferredoxins"/>
    <property type="match status" value="1"/>
</dbReference>
<keyword evidence="1" id="KW-0813">Transport</keyword>
<dbReference type="EMBL" id="JACOPQ010000003">
    <property type="protein sequence ID" value="MBC5736450.1"/>
    <property type="molecule type" value="Genomic_DNA"/>
</dbReference>
<evidence type="ECO:0000259" key="8">
    <source>
        <dbReference type="PROSITE" id="PS51379"/>
    </source>
</evidence>
<dbReference type="InterPro" id="IPR017896">
    <property type="entry name" value="4Fe4S_Fe-S-bd"/>
</dbReference>
<sequence>MKLILDLDTHRCSACGACAIACMDQNDIDPRETAPFRSAFCVETCTGEGDKRTYLSMACMHCADAPCVLACPSGCITKDPETGFTLCDNTNCIGCHSCAMACPFGAPSFNREGKMVKCGGCAVRVENGLEPACVRVCGQHALTLVTEEEYKKKHLETSLKKITDLIG</sequence>
<dbReference type="InterPro" id="IPR050954">
    <property type="entry name" value="ET_IronSulfur_Cluster-Binding"/>
</dbReference>
<dbReference type="PANTHER" id="PTHR43177">
    <property type="entry name" value="PROTEIN NRFC"/>
    <property type="match status" value="1"/>
</dbReference>
<dbReference type="RefSeq" id="WP_155148098.1">
    <property type="nucleotide sequence ID" value="NZ_JACOPQ010000003.1"/>
</dbReference>
<keyword evidence="2" id="KW-0004">4Fe-4S</keyword>
<name>A0A8J6JKE4_9FIRM</name>
<evidence type="ECO:0000256" key="1">
    <source>
        <dbReference type="ARBA" id="ARBA00022448"/>
    </source>
</evidence>
<dbReference type="GO" id="GO:0046872">
    <property type="term" value="F:metal ion binding"/>
    <property type="evidence" value="ECO:0007669"/>
    <property type="project" value="UniProtKB-KW"/>
</dbReference>
<reference evidence="9" key="1">
    <citation type="submission" date="2020-08" db="EMBL/GenBank/DDBJ databases">
        <title>Genome public.</title>
        <authorList>
            <person name="Liu C."/>
            <person name="Sun Q."/>
        </authorList>
    </citation>
    <scope>NUCLEOTIDE SEQUENCE</scope>
    <source>
        <strain evidence="9">NSJ-52</strain>
    </source>
</reference>
<dbReference type="PANTHER" id="PTHR43177:SF5">
    <property type="entry name" value="ANAEROBIC DIMETHYL SULFOXIDE REDUCTASE CHAIN B-RELATED"/>
    <property type="match status" value="1"/>
</dbReference>
<evidence type="ECO:0000313" key="9">
    <source>
        <dbReference type="EMBL" id="MBC5736450.1"/>
    </source>
</evidence>
<keyword evidence="5" id="KW-0249">Electron transport</keyword>
<evidence type="ECO:0000256" key="7">
    <source>
        <dbReference type="ARBA" id="ARBA00023014"/>
    </source>
</evidence>
<evidence type="ECO:0000313" key="10">
    <source>
        <dbReference type="Proteomes" id="UP000607645"/>
    </source>
</evidence>
<gene>
    <name evidence="9" type="ORF">H8S62_05450</name>
</gene>
<dbReference type="Gene3D" id="3.30.70.20">
    <property type="match status" value="2"/>
</dbReference>
<protein>
    <submittedName>
        <fullName evidence="9">4Fe-4S binding protein</fullName>
    </submittedName>
</protein>
<dbReference type="Proteomes" id="UP000607645">
    <property type="component" value="Unassembled WGS sequence"/>
</dbReference>
<dbReference type="GO" id="GO:0051539">
    <property type="term" value="F:4 iron, 4 sulfur cluster binding"/>
    <property type="evidence" value="ECO:0007669"/>
    <property type="project" value="UniProtKB-KW"/>
</dbReference>
<keyword evidence="4" id="KW-0677">Repeat</keyword>
<dbReference type="AlphaFoldDB" id="A0A8J6JKE4"/>
<organism evidence="9 10">
    <name type="scientific">Lawsonibacter faecis</name>
    <dbReference type="NCBI Taxonomy" id="2763052"/>
    <lineage>
        <taxon>Bacteria</taxon>
        <taxon>Bacillati</taxon>
        <taxon>Bacillota</taxon>
        <taxon>Clostridia</taxon>
        <taxon>Eubacteriales</taxon>
        <taxon>Oscillospiraceae</taxon>
        <taxon>Lawsonibacter</taxon>
    </lineage>
</organism>
<dbReference type="InterPro" id="IPR017900">
    <property type="entry name" value="4Fe4S_Fe_S_CS"/>
</dbReference>
<keyword evidence="6" id="KW-0408">Iron</keyword>
<dbReference type="Pfam" id="PF13247">
    <property type="entry name" value="Fer4_11"/>
    <property type="match status" value="1"/>
</dbReference>
<feature type="domain" description="4Fe-4S ferredoxin-type" evidence="8">
    <location>
        <begin position="1"/>
        <end position="33"/>
    </location>
</feature>
<evidence type="ECO:0000256" key="5">
    <source>
        <dbReference type="ARBA" id="ARBA00022982"/>
    </source>
</evidence>
<keyword evidence="7" id="KW-0411">Iron-sulfur</keyword>
<dbReference type="PROSITE" id="PS51379">
    <property type="entry name" value="4FE4S_FER_2"/>
    <property type="match status" value="3"/>
</dbReference>
<evidence type="ECO:0000256" key="3">
    <source>
        <dbReference type="ARBA" id="ARBA00022723"/>
    </source>
</evidence>
<feature type="domain" description="4Fe-4S ferredoxin-type" evidence="8">
    <location>
        <begin position="51"/>
        <end position="81"/>
    </location>
</feature>
<keyword evidence="3" id="KW-0479">Metal-binding</keyword>
<accession>A0A8J6JKE4</accession>
<proteinExistence type="predicted"/>
<dbReference type="PROSITE" id="PS00198">
    <property type="entry name" value="4FE4S_FER_1"/>
    <property type="match status" value="1"/>
</dbReference>
<evidence type="ECO:0000256" key="4">
    <source>
        <dbReference type="ARBA" id="ARBA00022737"/>
    </source>
</evidence>
<evidence type="ECO:0000256" key="6">
    <source>
        <dbReference type="ARBA" id="ARBA00023004"/>
    </source>
</evidence>
<evidence type="ECO:0000256" key="2">
    <source>
        <dbReference type="ARBA" id="ARBA00022485"/>
    </source>
</evidence>
<feature type="domain" description="4Fe-4S ferredoxin-type" evidence="8">
    <location>
        <begin position="83"/>
        <end position="112"/>
    </location>
</feature>